<evidence type="ECO:0000256" key="1">
    <source>
        <dbReference type="SAM" id="Coils"/>
    </source>
</evidence>
<name>A0ABT1HYM0_STRSD</name>
<keyword evidence="1" id="KW-0175">Coiled coil</keyword>
<comment type="caution">
    <text evidence="2">The sequence shown here is derived from an EMBL/GenBank/DDBJ whole genome shotgun (WGS) entry which is preliminary data.</text>
</comment>
<feature type="coiled-coil region" evidence="1">
    <location>
        <begin position="105"/>
        <end position="132"/>
    </location>
</feature>
<dbReference type="Proteomes" id="UP001205311">
    <property type="component" value="Unassembled WGS sequence"/>
</dbReference>
<dbReference type="EMBL" id="JAMTCP010000029">
    <property type="protein sequence ID" value="MCP2260616.1"/>
    <property type="molecule type" value="Genomic_DNA"/>
</dbReference>
<organism evidence="2 3">
    <name type="scientific">Streptoalloteichus tenebrarius (strain ATCC 17920 / DSM 40477 / JCM 4838 / CBS 697.72 / NBRC 16177 / NCIMB 11028 / NRRL B-12390 / A12253. 1 / ISP 5477)</name>
    <name type="common">Streptomyces tenebrarius</name>
    <dbReference type="NCBI Taxonomy" id="1933"/>
    <lineage>
        <taxon>Bacteria</taxon>
        <taxon>Bacillati</taxon>
        <taxon>Actinomycetota</taxon>
        <taxon>Actinomycetes</taxon>
        <taxon>Pseudonocardiales</taxon>
        <taxon>Pseudonocardiaceae</taxon>
        <taxon>Streptoalloteichus</taxon>
    </lineage>
</organism>
<keyword evidence="3" id="KW-1185">Reference proteome</keyword>
<protein>
    <submittedName>
        <fullName evidence="2">Uncharacterized protein</fullName>
    </submittedName>
</protein>
<proteinExistence type="predicted"/>
<sequence>MEIPDSVAARPADATETVFPHVAVGSRVVVGAAAVAGDGFLVRPDQAPALLERLRAALELLDGVAEDARRLADVDPPGGDPVSQQVVRDIALGVTSGDGALARAVAEYRTALEATARDLEAALRQRSQAEAATDARFGDAAR</sequence>
<dbReference type="RefSeq" id="WP_253671464.1">
    <property type="nucleotide sequence ID" value="NZ_JAMTCP010000029.1"/>
</dbReference>
<accession>A0ABT1HYM0</accession>
<evidence type="ECO:0000313" key="3">
    <source>
        <dbReference type="Proteomes" id="UP001205311"/>
    </source>
</evidence>
<gene>
    <name evidence="2" type="ORF">LX15_004335</name>
</gene>
<reference evidence="2 3" key="1">
    <citation type="submission" date="2022-06" db="EMBL/GenBank/DDBJ databases">
        <title>Genomic Encyclopedia of Archaeal and Bacterial Type Strains, Phase II (KMG-II): from individual species to whole genera.</title>
        <authorList>
            <person name="Goeker M."/>
        </authorList>
    </citation>
    <scope>NUCLEOTIDE SEQUENCE [LARGE SCALE GENOMIC DNA]</scope>
    <source>
        <strain evidence="2 3">DSM 40477</strain>
    </source>
</reference>
<evidence type="ECO:0000313" key="2">
    <source>
        <dbReference type="EMBL" id="MCP2260616.1"/>
    </source>
</evidence>